<comment type="caution">
    <text evidence="1">The sequence shown here is derived from an EMBL/GenBank/DDBJ whole genome shotgun (WGS) entry which is preliminary data.</text>
</comment>
<protein>
    <recommendedName>
        <fullName evidence="3">Phage protein</fullName>
    </recommendedName>
</protein>
<evidence type="ECO:0000313" key="1">
    <source>
        <dbReference type="EMBL" id="PTE74103.1"/>
    </source>
</evidence>
<dbReference type="EMBL" id="PYZL01000011">
    <property type="protein sequence ID" value="PTE74103.1"/>
    <property type="molecule type" value="Genomic_DNA"/>
</dbReference>
<organism evidence="1 2">
    <name type="scientific">Staphylococcus devriesei</name>
    <dbReference type="NCBI Taxonomy" id="586733"/>
    <lineage>
        <taxon>Bacteria</taxon>
        <taxon>Bacillati</taxon>
        <taxon>Bacillota</taxon>
        <taxon>Bacilli</taxon>
        <taxon>Bacillales</taxon>
        <taxon>Staphylococcaceae</taxon>
        <taxon>Staphylococcus</taxon>
    </lineage>
</organism>
<dbReference type="Proteomes" id="UP000242547">
    <property type="component" value="Unassembled WGS sequence"/>
</dbReference>
<evidence type="ECO:0008006" key="3">
    <source>
        <dbReference type="Google" id="ProtNLM"/>
    </source>
</evidence>
<name>A0A2T4KJ89_9STAP</name>
<sequence>MPRIKNYITQDDGTTTVVIEGVELDNKTSLLLDNGFEVEVDVQVVDPFRITDKQRRKIFALVKDIEAHTGQPMDYMRHMFIEYVRTYYGYDKRISLSDCTRTQASQIIEVTLDWVFHNDIPLAYKTSDLLKQDKSFLYWSTVNRNCVICGKPHSDLAHRYAVGRGRDRTKINHFGNRVLALCRDHHNEQHQIGIDTFNNKYHLTDSWVDVDERLNRMLKGEKTNAINND</sequence>
<dbReference type="InterPro" id="IPR041242">
    <property type="entry name" value="HNHc_6"/>
</dbReference>
<dbReference type="AlphaFoldDB" id="A0A2T4KJ89"/>
<proteinExistence type="predicted"/>
<evidence type="ECO:0000313" key="2">
    <source>
        <dbReference type="Proteomes" id="UP000242547"/>
    </source>
</evidence>
<dbReference type="RefSeq" id="WP_107505755.1">
    <property type="nucleotide sequence ID" value="NZ_PYZL01000011.1"/>
</dbReference>
<reference evidence="1 2" key="1">
    <citation type="journal article" date="2016" name="Front. Microbiol.">
        <title>Comprehensive Phylogenetic Analysis of Bovine Non-aureus Staphylococci Species Based on Whole-Genome Sequencing.</title>
        <authorList>
            <person name="Naushad S."/>
            <person name="Barkema H.W."/>
            <person name="Luby C."/>
            <person name="Condas L.A."/>
            <person name="Nobrega D.B."/>
            <person name="Carson D.A."/>
            <person name="De Buck J."/>
        </authorList>
    </citation>
    <scope>NUCLEOTIDE SEQUENCE [LARGE SCALE GENOMIC DNA]</scope>
    <source>
        <strain evidence="1 2">SNUC 761</strain>
    </source>
</reference>
<accession>A0A2T4KJ89</accession>
<dbReference type="Pfam" id="PF16784">
    <property type="entry name" value="HNHc_6"/>
    <property type="match status" value="1"/>
</dbReference>
<gene>
    <name evidence="1" type="ORF">BUY44_02860</name>
</gene>